<protein>
    <submittedName>
        <fullName evidence="2">Uncharacterized protein</fullName>
    </submittedName>
</protein>
<keyword evidence="3" id="KW-1185">Reference proteome</keyword>
<accession>A0A452I122</accession>
<reference evidence="3" key="1">
    <citation type="journal article" date="2017" name="PLoS ONE">
        <title>The Agassiz's desert tortoise genome provides a resource for the conservation of a threatened species.</title>
        <authorList>
            <person name="Tollis M."/>
            <person name="DeNardo D.F."/>
            <person name="Cornelius J.A."/>
            <person name="Dolby G.A."/>
            <person name="Edwards T."/>
            <person name="Henen B.T."/>
            <person name="Karl A.E."/>
            <person name="Murphy R.W."/>
            <person name="Kusumi K."/>
        </authorList>
    </citation>
    <scope>NUCLEOTIDE SEQUENCE [LARGE SCALE GENOMIC DNA]</scope>
</reference>
<feature type="region of interest" description="Disordered" evidence="1">
    <location>
        <begin position="275"/>
        <end position="320"/>
    </location>
</feature>
<dbReference type="STRING" id="38772.ENSGAGP00000021145"/>
<evidence type="ECO:0000313" key="2">
    <source>
        <dbReference type="Ensembl" id="ENSGAGP00000021145.1"/>
    </source>
</evidence>
<dbReference type="Ensembl" id="ENSGAGT00000024082.1">
    <property type="protein sequence ID" value="ENSGAGP00000021145.1"/>
    <property type="gene ID" value="ENSGAGG00000015529.1"/>
</dbReference>
<evidence type="ECO:0000313" key="3">
    <source>
        <dbReference type="Proteomes" id="UP000291020"/>
    </source>
</evidence>
<dbReference type="AlphaFoldDB" id="A0A452I122"/>
<sequence length="427" mass="45080">MGRVFNSCRSATCGSLSLRVTEVLKSWFKDLKVQRILQQVTRAPRCRGRRKTSRASANLPWRKIPSRPQIWVLGPVPRPGSQWILVSVPRLGGRWVLVSVPRPDGGWVLGPVSRPGDEWVLGPVPRPGGGWVLVSVPRLGRGWVLGLVPGPGRGWILGLVPWPGRGWILGLVPRPGGGGWVLVSVPRPDGGWVLGPVHRPGGEWVLGPVPRPGGGWVLVSVPRLGRGWVPGPVPGPGRRWILGPVPGLGRGWILGPVPWPGRGWILGPGSKLSPSGPLLLPRQPSPPPRTPEAAACEGQGQGNSSRQGREAQPPAGGWGGRSLSSVPCPGYSWHPIALAQEPLVRHAVTFSPRGLRLSGEPGAALGRGRGWAGGSLWICMYNMEHCSPGGSGLDCGRGARVPKALAGCVCGRGTGIALVPGSPRSWA</sequence>
<proteinExistence type="predicted"/>
<evidence type="ECO:0000256" key="1">
    <source>
        <dbReference type="SAM" id="MobiDB-lite"/>
    </source>
</evidence>
<dbReference type="Proteomes" id="UP000291020">
    <property type="component" value="Unassembled WGS sequence"/>
</dbReference>
<organism evidence="2 3">
    <name type="scientific">Gopherus agassizii</name>
    <name type="common">Agassiz's desert tortoise</name>
    <dbReference type="NCBI Taxonomy" id="38772"/>
    <lineage>
        <taxon>Eukaryota</taxon>
        <taxon>Metazoa</taxon>
        <taxon>Chordata</taxon>
        <taxon>Craniata</taxon>
        <taxon>Vertebrata</taxon>
        <taxon>Euteleostomi</taxon>
        <taxon>Archelosauria</taxon>
        <taxon>Testudinata</taxon>
        <taxon>Testudines</taxon>
        <taxon>Cryptodira</taxon>
        <taxon>Durocryptodira</taxon>
        <taxon>Testudinoidea</taxon>
        <taxon>Testudinidae</taxon>
        <taxon>Gopherus</taxon>
    </lineage>
</organism>
<name>A0A452I122_9SAUR</name>
<reference evidence="2" key="3">
    <citation type="submission" date="2025-09" db="UniProtKB">
        <authorList>
            <consortium name="Ensembl"/>
        </authorList>
    </citation>
    <scope>IDENTIFICATION</scope>
</reference>
<reference evidence="2" key="2">
    <citation type="submission" date="2025-08" db="UniProtKB">
        <authorList>
            <consortium name="Ensembl"/>
        </authorList>
    </citation>
    <scope>IDENTIFICATION</scope>
</reference>